<proteinExistence type="predicted"/>
<dbReference type="STRING" id="278944.A0A4Z1HYW1"/>
<dbReference type="OrthoDB" id="4062651at2759"/>
<evidence type="ECO:0000313" key="2">
    <source>
        <dbReference type="Proteomes" id="UP000297452"/>
    </source>
</evidence>
<reference evidence="1 2" key="1">
    <citation type="submission" date="2017-12" db="EMBL/GenBank/DDBJ databases">
        <title>Comparative genomics of Botrytis spp.</title>
        <authorList>
            <person name="Valero-Jimenez C.A."/>
            <person name="Tapia P."/>
            <person name="Veloso J."/>
            <person name="Silva-Moreno E."/>
            <person name="Staats M."/>
            <person name="Valdes J.H."/>
            <person name="Van Kan J.A.L."/>
        </authorList>
    </citation>
    <scope>NUCLEOTIDE SEQUENCE [LARGE SCALE GENOMIC DNA]</scope>
    <source>
        <strain evidence="1 2">MUCL2120</strain>
    </source>
</reference>
<evidence type="ECO:0000313" key="1">
    <source>
        <dbReference type="EMBL" id="TGO54281.1"/>
    </source>
</evidence>
<comment type="caution">
    <text evidence="1">The sequence shown here is derived from an EMBL/GenBank/DDBJ whole genome shotgun (WGS) entry which is preliminary data.</text>
</comment>
<gene>
    <name evidence="1" type="ORF">BOTNAR_0272g00070</name>
</gene>
<accession>A0A4Z1HYW1</accession>
<dbReference type="Proteomes" id="UP000297452">
    <property type="component" value="Unassembled WGS sequence"/>
</dbReference>
<keyword evidence="2" id="KW-1185">Reference proteome</keyword>
<dbReference type="AlphaFoldDB" id="A0A4Z1HYW1"/>
<dbReference type="EMBL" id="PQXJ01000272">
    <property type="protein sequence ID" value="TGO54281.1"/>
    <property type="molecule type" value="Genomic_DNA"/>
</dbReference>
<name>A0A4Z1HYW1_9HELO</name>
<sequence>MQEETVEMYLENEPNLMPVGTLLQNYVDKLQSAGNHSMGANVEDLMKEIELLENYYPSNDDSPCFSRKISPLIDFLTMCGPAVDMMIQCYPAPSALVWSATKDLLEIGRTSIRYYQLVSRIILKITEIVNISVQYEVIFGSEPRVSSALADVYFEILIFLRTVRSALSKETFKLERTVLKSLDAEFTNHVQRLFKATQILSQEATLAYEQYTEIYDIKQPQMSENGVVEISFPLENQDADIRAQVMTWLYPGE</sequence>
<protein>
    <submittedName>
        <fullName evidence="1">Uncharacterized protein</fullName>
    </submittedName>
</protein>
<organism evidence="1 2">
    <name type="scientific">Botryotinia narcissicola</name>
    <dbReference type="NCBI Taxonomy" id="278944"/>
    <lineage>
        <taxon>Eukaryota</taxon>
        <taxon>Fungi</taxon>
        <taxon>Dikarya</taxon>
        <taxon>Ascomycota</taxon>
        <taxon>Pezizomycotina</taxon>
        <taxon>Leotiomycetes</taxon>
        <taxon>Helotiales</taxon>
        <taxon>Sclerotiniaceae</taxon>
        <taxon>Botryotinia</taxon>
    </lineage>
</organism>